<evidence type="ECO:0000256" key="6">
    <source>
        <dbReference type="SAM" id="Phobius"/>
    </source>
</evidence>
<feature type="transmembrane region" description="Helical" evidence="6">
    <location>
        <begin position="365"/>
        <end position="388"/>
    </location>
</feature>
<organism evidence="8 9">
    <name type="scientific">Mycolicibacterium chubuense (strain NBB4)</name>
    <name type="common">Mycobacterium chubuense</name>
    <dbReference type="NCBI Taxonomy" id="710421"/>
    <lineage>
        <taxon>Bacteria</taxon>
        <taxon>Bacillati</taxon>
        <taxon>Actinomycetota</taxon>
        <taxon>Actinomycetes</taxon>
        <taxon>Mycobacteriales</taxon>
        <taxon>Mycobacteriaceae</taxon>
        <taxon>Mycolicibacterium</taxon>
    </lineage>
</organism>
<feature type="transmembrane region" description="Helical" evidence="6">
    <location>
        <begin position="110"/>
        <end position="132"/>
    </location>
</feature>
<feature type="transmembrane region" description="Helical" evidence="6">
    <location>
        <begin position="85"/>
        <end position="104"/>
    </location>
</feature>
<dbReference type="PANTHER" id="PTHR42718">
    <property type="entry name" value="MAJOR FACILITATOR SUPERFAMILY MULTIDRUG TRANSPORTER MFSC"/>
    <property type="match status" value="1"/>
</dbReference>
<dbReference type="PROSITE" id="PS50850">
    <property type="entry name" value="MFS"/>
    <property type="match status" value="1"/>
</dbReference>
<gene>
    <name evidence="8" type="ordered locus">Mycch_5770</name>
</gene>
<feature type="transmembrane region" description="Helical" evidence="6">
    <location>
        <begin position="276"/>
        <end position="294"/>
    </location>
</feature>
<keyword evidence="4 6" id="KW-0472">Membrane</keyword>
<keyword evidence="9" id="KW-1185">Reference proteome</keyword>
<name>I4BSY6_MYCCN</name>
<evidence type="ECO:0000313" key="9">
    <source>
        <dbReference type="Proteomes" id="UP000006057"/>
    </source>
</evidence>
<feature type="transmembrane region" description="Helical" evidence="6">
    <location>
        <begin position="206"/>
        <end position="223"/>
    </location>
</feature>
<dbReference type="PANTHER" id="PTHR42718:SF42">
    <property type="entry name" value="EXPORT PROTEIN"/>
    <property type="match status" value="1"/>
</dbReference>
<feature type="transmembrane region" description="Helical" evidence="6">
    <location>
        <begin position="144"/>
        <end position="169"/>
    </location>
</feature>
<protein>
    <submittedName>
        <fullName evidence="8">Arabinose efflux permease family protein</fullName>
    </submittedName>
</protein>
<evidence type="ECO:0000256" key="2">
    <source>
        <dbReference type="ARBA" id="ARBA00022692"/>
    </source>
</evidence>
<feature type="transmembrane region" description="Helical" evidence="6">
    <location>
        <begin position="333"/>
        <end position="353"/>
    </location>
</feature>
<evidence type="ECO:0000313" key="8">
    <source>
        <dbReference type="EMBL" id="AFM20393.1"/>
    </source>
</evidence>
<feature type="transmembrane region" description="Helical" evidence="6">
    <location>
        <begin position="306"/>
        <end position="326"/>
    </location>
</feature>
<keyword evidence="2 6" id="KW-0812">Transmembrane</keyword>
<feature type="region of interest" description="Disordered" evidence="5">
    <location>
        <begin position="505"/>
        <end position="558"/>
    </location>
</feature>
<proteinExistence type="predicted"/>
<dbReference type="InterPro" id="IPR036259">
    <property type="entry name" value="MFS_trans_sf"/>
</dbReference>
<evidence type="ECO:0000259" key="7">
    <source>
        <dbReference type="PROSITE" id="PS50850"/>
    </source>
</evidence>
<dbReference type="Proteomes" id="UP000006057">
    <property type="component" value="Plasmid pMYCCH.01"/>
</dbReference>
<feature type="compositionally biased region" description="Basic and acidic residues" evidence="5">
    <location>
        <begin position="549"/>
        <end position="558"/>
    </location>
</feature>
<dbReference type="Pfam" id="PF07690">
    <property type="entry name" value="MFS_1"/>
    <property type="match status" value="1"/>
</dbReference>
<dbReference type="RefSeq" id="WP_014805665.1">
    <property type="nucleotide sequence ID" value="NC_018022.1"/>
</dbReference>
<geneLocation type="plasmid" evidence="8 9">
    <name>pMYCCH.01</name>
</geneLocation>
<feature type="transmembrane region" description="Helical" evidence="6">
    <location>
        <begin position="21"/>
        <end position="42"/>
    </location>
</feature>
<keyword evidence="8" id="KW-0614">Plasmid</keyword>
<keyword evidence="3 6" id="KW-1133">Transmembrane helix</keyword>
<dbReference type="PATRIC" id="fig|710421.3.peg.5755"/>
<evidence type="ECO:0000256" key="3">
    <source>
        <dbReference type="ARBA" id="ARBA00022989"/>
    </source>
</evidence>
<feature type="transmembrane region" description="Helical" evidence="6">
    <location>
        <begin position="62"/>
        <end position="78"/>
    </location>
</feature>
<dbReference type="Gene3D" id="1.20.1250.20">
    <property type="entry name" value="MFS general substrate transporter like domains"/>
    <property type="match status" value="1"/>
</dbReference>
<dbReference type="HOGENOM" id="CLU_000960_28_2_11"/>
<dbReference type="SUPFAM" id="SSF103473">
    <property type="entry name" value="MFS general substrate transporter"/>
    <property type="match status" value="1"/>
</dbReference>
<dbReference type="AlphaFoldDB" id="I4BSY6"/>
<comment type="subcellular location">
    <subcellularLocation>
        <location evidence="1">Cell membrane</location>
        <topology evidence="1">Multi-pass membrane protein</topology>
    </subcellularLocation>
</comment>
<dbReference type="InterPro" id="IPR020846">
    <property type="entry name" value="MFS_dom"/>
</dbReference>
<accession>I4BSY6</accession>
<evidence type="ECO:0000256" key="1">
    <source>
        <dbReference type="ARBA" id="ARBA00004651"/>
    </source>
</evidence>
<dbReference type="InterPro" id="IPR011701">
    <property type="entry name" value="MFS"/>
</dbReference>
<dbReference type="GO" id="GO:0022857">
    <property type="term" value="F:transmembrane transporter activity"/>
    <property type="evidence" value="ECO:0007669"/>
    <property type="project" value="InterPro"/>
</dbReference>
<dbReference type="OrthoDB" id="9781469at2"/>
<dbReference type="KEGG" id="mcb:Mycch_5770"/>
<feature type="transmembrane region" description="Helical" evidence="6">
    <location>
        <begin position="409"/>
        <end position="427"/>
    </location>
</feature>
<feature type="domain" description="Major facilitator superfamily (MFS) profile" evidence="7">
    <location>
        <begin position="20"/>
        <end position="504"/>
    </location>
</feature>
<reference evidence="8 9" key="1">
    <citation type="submission" date="2012-06" db="EMBL/GenBank/DDBJ databases">
        <title>Complete sequence of plasmid 1 of Mycobacterium chubuense NBB4.</title>
        <authorList>
            <consortium name="US DOE Joint Genome Institute"/>
            <person name="Lucas S."/>
            <person name="Han J."/>
            <person name="Lapidus A."/>
            <person name="Cheng J.-F."/>
            <person name="Goodwin L."/>
            <person name="Pitluck S."/>
            <person name="Peters L."/>
            <person name="Mikhailova N."/>
            <person name="Teshima H."/>
            <person name="Detter J.C."/>
            <person name="Han C."/>
            <person name="Tapia R."/>
            <person name="Land M."/>
            <person name="Hauser L."/>
            <person name="Kyrpides N."/>
            <person name="Ivanova N."/>
            <person name="Pagani I."/>
            <person name="Mattes T."/>
            <person name="Holmes A."/>
            <person name="Rutledge P."/>
            <person name="Paulsen I."/>
            <person name="Coleman N."/>
            <person name="Woyke T."/>
        </authorList>
    </citation>
    <scope>NUCLEOTIDE SEQUENCE [LARGE SCALE GENOMIC DNA]</scope>
    <source>
        <strain evidence="8 9">NBB4</strain>
        <plasmid evidence="8 9">pMYCCH.01</plasmid>
    </source>
</reference>
<dbReference type="GO" id="GO:0005886">
    <property type="term" value="C:plasma membrane"/>
    <property type="evidence" value="ECO:0007669"/>
    <property type="project" value="UniProtKB-SubCell"/>
</dbReference>
<feature type="transmembrane region" description="Helical" evidence="6">
    <location>
        <begin position="175"/>
        <end position="194"/>
    </location>
</feature>
<sequence precursor="true">MSNTDASRPLRSLSRGQQWTLAVSCLGVALVIGSMAALYTSLSDIAADTGASQRQLTWVVDGYTLAMACLVLPAGAVGDRYGRRAVLIGGLVVFSAASAVPLVVPDPAWLIGARAAAGVGAAFVMPSTLSIMTAEFPAHQRPRAVAIWAGVAGSGAILGILGSGLLLQFWSWQSIFVGLTAAGVVLLIAAATVSESLEYAHPEMDYVGSLAVAVVIGLIVIALTEAPRRGWTDPLVLGLFAVGAVASAVFVVVELRRAHPLLDLRLFADRGFGSGTLSITLQFLVLFGVFYLLIQYLQLIVGYKPLGSALALTPVVVPIVGISLLAPWLAERLGLRVLTMPGMLAIAAGIFLASRLQVESSYTDFLWALLIMGTGLGICMAPATAAIVAATPVEKHGVAAAVNDAAREVGAAVGIAIAGSVLAAGYTDRITPALPGLPGPARGPFSDSLAAALQAGEKSGPAREQLATIAKSAFMHGYGHAGVVLSGITVASALILAIGAPGRRDATLDGAENRGDNPLSGTTARPHSHTGHDMPDDHDEPTSGYQQVERMERFDDSP</sequence>
<feature type="transmembrane region" description="Helical" evidence="6">
    <location>
        <begin position="478"/>
        <end position="498"/>
    </location>
</feature>
<feature type="transmembrane region" description="Helical" evidence="6">
    <location>
        <begin position="235"/>
        <end position="255"/>
    </location>
</feature>
<dbReference type="EMBL" id="CP003054">
    <property type="protein sequence ID" value="AFM20393.1"/>
    <property type="molecule type" value="Genomic_DNA"/>
</dbReference>
<dbReference type="CDD" id="cd17321">
    <property type="entry name" value="MFS_MMR_MDR_like"/>
    <property type="match status" value="1"/>
</dbReference>
<feature type="compositionally biased region" description="Basic and acidic residues" evidence="5">
    <location>
        <begin position="505"/>
        <end position="515"/>
    </location>
</feature>
<evidence type="ECO:0000256" key="5">
    <source>
        <dbReference type="SAM" id="MobiDB-lite"/>
    </source>
</evidence>
<dbReference type="Gene3D" id="1.20.1720.10">
    <property type="entry name" value="Multidrug resistance protein D"/>
    <property type="match status" value="1"/>
</dbReference>
<evidence type="ECO:0000256" key="4">
    <source>
        <dbReference type="ARBA" id="ARBA00023136"/>
    </source>
</evidence>